<evidence type="ECO:0000256" key="8">
    <source>
        <dbReference type="ARBA" id="ARBA00023012"/>
    </source>
</evidence>
<dbReference type="EMBL" id="NTFH01000004">
    <property type="protein sequence ID" value="PHQ16201.1"/>
    <property type="molecule type" value="Genomic_DNA"/>
</dbReference>
<accession>A0A2G1UNW3</accession>
<evidence type="ECO:0000256" key="5">
    <source>
        <dbReference type="ARBA" id="ARBA00022741"/>
    </source>
</evidence>
<feature type="transmembrane region" description="Helical" evidence="10">
    <location>
        <begin position="193"/>
        <end position="215"/>
    </location>
</feature>
<dbReference type="AlphaFoldDB" id="A0A2G1UNW3"/>
<dbReference type="InterPro" id="IPR004358">
    <property type="entry name" value="Sig_transdc_His_kin-like_C"/>
</dbReference>
<evidence type="ECO:0000313" key="13">
    <source>
        <dbReference type="Proteomes" id="UP000231409"/>
    </source>
</evidence>
<sequence>MVAELNLVSHASAALAFGLLGLLIATRYLRRDVDRAMLLASGASLLWALSLVTQSLWGQPGFIARYLLELLRDGAWIAVLLTLLRDSAHDGNVVTSIRRLLGAAALAVLTLLLGCGILEYLLDLAVLSGKTKVVGQIALTLLGLSLVEQIWRNSVTFRRSSLKYICIGTATLFAFDFFMYADALLFGQVADSFWSARGFVNAMIVPLFAVNMINTRKQPVNFQLSRNAVFHAGTLVFAGGYLMFLATGGYYVKVMGGDWGDALQVLFLTISIAFFLTLLSSRRFRARLMVFISQNFFDYKYDYREEWLKMTRELADLSDDPPLPQRVIRILSGLVESNAGALWLRDEDGNFSLQSSVNLPSPRHSTIDGHGELPRFFREREWIVDLHEYRKDPVSYQLLEIPDAISSFTEGWLVIPLYLGNDLYGIALVGNPYARVELNWENFDLIKVVARQTCNLLAQADAQHRLTRAMQFEAVSRATAFMVHDLKTLIAQLSLLVKNAPRHRDNPEFIDDMIRTTDHAVRKMSNLVDHIRRPMAHTDEKHLVDLASLVAELADDLARRNPQPRLHPNRGQVLIEADPEQLRSILGHLIQNAQDATPPEGEVDLSFKVAEGNVVLFIQDTGSGMSDDFIRNQLFKPFASTKGLTGMGIGAYQAREYVRKVGGCMSVTSKPGVGSCFSIRFPLANPDELPVPTPVPTPGPASAPAPTSLSEPAASKSVDNLTQSKKTPTQ</sequence>
<feature type="transmembrane region" description="Helical" evidence="10">
    <location>
        <begin position="162"/>
        <end position="181"/>
    </location>
</feature>
<dbReference type="SMART" id="SM00387">
    <property type="entry name" value="HATPase_c"/>
    <property type="match status" value="1"/>
</dbReference>
<dbReference type="Pfam" id="PF02518">
    <property type="entry name" value="HATPase_c"/>
    <property type="match status" value="1"/>
</dbReference>
<dbReference type="RefSeq" id="WP_099613367.1">
    <property type="nucleotide sequence ID" value="NZ_KZ319368.1"/>
</dbReference>
<comment type="catalytic activity">
    <reaction evidence="1">
        <text>ATP + protein L-histidine = ADP + protein N-phospho-L-histidine.</text>
        <dbReference type="EC" id="2.7.13.3"/>
    </reaction>
</comment>
<organism evidence="12 13">
    <name type="scientific">Marinobacter profundi</name>
    <dbReference type="NCBI Taxonomy" id="2666256"/>
    <lineage>
        <taxon>Bacteria</taxon>
        <taxon>Pseudomonadati</taxon>
        <taxon>Pseudomonadota</taxon>
        <taxon>Gammaproteobacteria</taxon>
        <taxon>Pseudomonadales</taxon>
        <taxon>Marinobacteraceae</taxon>
        <taxon>Marinobacter</taxon>
    </lineage>
</organism>
<keyword evidence="8" id="KW-0902">Two-component regulatory system</keyword>
<comment type="caution">
    <text evidence="12">The sequence shown here is derived from an EMBL/GenBank/DDBJ whole genome shotgun (WGS) entry which is preliminary data.</text>
</comment>
<dbReference type="Gene3D" id="3.30.450.40">
    <property type="match status" value="1"/>
</dbReference>
<dbReference type="InterPro" id="IPR014265">
    <property type="entry name" value="XrtA/PrsK"/>
</dbReference>
<evidence type="ECO:0000256" key="1">
    <source>
        <dbReference type="ARBA" id="ARBA00000085"/>
    </source>
</evidence>
<feature type="compositionally biased region" description="Low complexity" evidence="9">
    <location>
        <begin position="704"/>
        <end position="715"/>
    </location>
</feature>
<keyword evidence="5" id="KW-0547">Nucleotide-binding</keyword>
<evidence type="ECO:0000256" key="7">
    <source>
        <dbReference type="ARBA" id="ARBA00022840"/>
    </source>
</evidence>
<keyword evidence="4" id="KW-0808">Transferase</keyword>
<dbReference type="InterPro" id="IPR029016">
    <property type="entry name" value="GAF-like_dom_sf"/>
</dbReference>
<evidence type="ECO:0000256" key="4">
    <source>
        <dbReference type="ARBA" id="ARBA00022679"/>
    </source>
</evidence>
<feature type="transmembrane region" description="Helical" evidence="10">
    <location>
        <begin position="37"/>
        <end position="57"/>
    </location>
</feature>
<evidence type="ECO:0000256" key="6">
    <source>
        <dbReference type="ARBA" id="ARBA00022777"/>
    </source>
</evidence>
<evidence type="ECO:0000256" key="3">
    <source>
        <dbReference type="ARBA" id="ARBA00022553"/>
    </source>
</evidence>
<dbReference type="PANTHER" id="PTHR43065:SF46">
    <property type="entry name" value="C4-DICARBOXYLATE TRANSPORT SENSOR PROTEIN DCTB"/>
    <property type="match status" value="1"/>
</dbReference>
<dbReference type="Proteomes" id="UP000231409">
    <property type="component" value="Unassembled WGS sequence"/>
</dbReference>
<reference evidence="12 13" key="1">
    <citation type="submission" date="2017-09" db="EMBL/GenBank/DDBJ databases">
        <title>The draft genome sequences of Marinobacter sp. PWS21.</title>
        <authorList>
            <person name="Cao J."/>
        </authorList>
    </citation>
    <scope>NUCLEOTIDE SEQUENCE [LARGE SCALE GENOMIC DNA]</scope>
    <source>
        <strain evidence="12 13">PWS21</strain>
    </source>
</reference>
<name>A0A2G1UNW3_9GAMM</name>
<feature type="region of interest" description="Disordered" evidence="9">
    <location>
        <begin position="687"/>
        <end position="730"/>
    </location>
</feature>
<evidence type="ECO:0000259" key="11">
    <source>
        <dbReference type="PROSITE" id="PS50109"/>
    </source>
</evidence>
<feature type="transmembrane region" description="Helical" evidence="10">
    <location>
        <begin position="227"/>
        <end position="250"/>
    </location>
</feature>
<dbReference type="GO" id="GO:0005524">
    <property type="term" value="F:ATP binding"/>
    <property type="evidence" value="ECO:0007669"/>
    <property type="project" value="UniProtKB-KW"/>
</dbReference>
<evidence type="ECO:0000256" key="10">
    <source>
        <dbReference type="SAM" id="Phobius"/>
    </source>
</evidence>
<protein>
    <recommendedName>
        <fullName evidence="2">histidine kinase</fullName>
        <ecNumber evidence="2">2.7.13.3</ecNumber>
    </recommendedName>
</protein>
<keyword evidence="3" id="KW-0597">Phosphoprotein</keyword>
<feature type="transmembrane region" description="Helical" evidence="10">
    <location>
        <begin position="6"/>
        <end position="25"/>
    </location>
</feature>
<evidence type="ECO:0000256" key="2">
    <source>
        <dbReference type="ARBA" id="ARBA00012438"/>
    </source>
</evidence>
<keyword evidence="10" id="KW-0472">Membrane</keyword>
<dbReference type="NCBIfam" id="TIGR02916">
    <property type="entry name" value="PEP_his_kin"/>
    <property type="match status" value="1"/>
</dbReference>
<feature type="transmembrane region" description="Helical" evidence="10">
    <location>
        <begin position="100"/>
        <end position="121"/>
    </location>
</feature>
<keyword evidence="10" id="KW-1133">Transmembrane helix</keyword>
<keyword evidence="10" id="KW-0812">Transmembrane</keyword>
<feature type="domain" description="Histidine kinase" evidence="11">
    <location>
        <begin position="481"/>
        <end position="685"/>
    </location>
</feature>
<evidence type="ECO:0000313" key="12">
    <source>
        <dbReference type="EMBL" id="PHQ16201.1"/>
    </source>
</evidence>
<dbReference type="InterPro" id="IPR003594">
    <property type="entry name" value="HATPase_dom"/>
</dbReference>
<keyword evidence="7" id="KW-0067">ATP-binding</keyword>
<dbReference type="InterPro" id="IPR036890">
    <property type="entry name" value="HATPase_C_sf"/>
</dbReference>
<keyword evidence="6 12" id="KW-0418">Kinase</keyword>
<feature type="compositionally biased region" description="Pro residues" evidence="9">
    <location>
        <begin position="689"/>
        <end position="703"/>
    </location>
</feature>
<feature type="compositionally biased region" description="Polar residues" evidence="9">
    <location>
        <begin position="717"/>
        <end position="730"/>
    </location>
</feature>
<dbReference type="SUPFAM" id="SSF55781">
    <property type="entry name" value="GAF domain-like"/>
    <property type="match status" value="1"/>
</dbReference>
<dbReference type="PANTHER" id="PTHR43065">
    <property type="entry name" value="SENSOR HISTIDINE KINASE"/>
    <property type="match status" value="1"/>
</dbReference>
<dbReference type="PRINTS" id="PR00344">
    <property type="entry name" value="BCTRLSENSOR"/>
</dbReference>
<keyword evidence="13" id="KW-1185">Reference proteome</keyword>
<dbReference type="InterPro" id="IPR005467">
    <property type="entry name" value="His_kinase_dom"/>
</dbReference>
<dbReference type="InterPro" id="IPR003661">
    <property type="entry name" value="HisK_dim/P_dom"/>
</dbReference>
<feature type="transmembrane region" description="Helical" evidence="10">
    <location>
        <begin position="262"/>
        <end position="279"/>
    </location>
</feature>
<dbReference type="Gene3D" id="3.30.565.10">
    <property type="entry name" value="Histidine kinase-like ATPase, C-terminal domain"/>
    <property type="match status" value="1"/>
</dbReference>
<proteinExistence type="predicted"/>
<gene>
    <name evidence="12" type="primary">prsK</name>
    <name evidence="12" type="ORF">CLH61_03685</name>
</gene>
<dbReference type="CDD" id="cd00082">
    <property type="entry name" value="HisKA"/>
    <property type="match status" value="1"/>
</dbReference>
<dbReference type="SUPFAM" id="SSF55874">
    <property type="entry name" value="ATPase domain of HSP90 chaperone/DNA topoisomerase II/histidine kinase"/>
    <property type="match status" value="1"/>
</dbReference>
<evidence type="ECO:0000256" key="9">
    <source>
        <dbReference type="SAM" id="MobiDB-lite"/>
    </source>
</evidence>
<dbReference type="EC" id="2.7.13.3" evidence="2"/>
<dbReference type="PROSITE" id="PS50109">
    <property type="entry name" value="HIS_KIN"/>
    <property type="match status" value="1"/>
</dbReference>
<dbReference type="GO" id="GO:0000155">
    <property type="term" value="F:phosphorelay sensor kinase activity"/>
    <property type="evidence" value="ECO:0007669"/>
    <property type="project" value="InterPro"/>
</dbReference>